<dbReference type="PANTHER" id="PTHR30146:SF138">
    <property type="entry name" value="TRANSCRIPTIONAL REGULATORY PROTEIN"/>
    <property type="match status" value="1"/>
</dbReference>
<feature type="domain" description="HTH lacI-type" evidence="4">
    <location>
        <begin position="13"/>
        <end position="67"/>
    </location>
</feature>
<dbReference type="Pfam" id="PF00356">
    <property type="entry name" value="LacI"/>
    <property type="match status" value="1"/>
</dbReference>
<proteinExistence type="predicted"/>
<evidence type="ECO:0000259" key="4">
    <source>
        <dbReference type="PROSITE" id="PS50932"/>
    </source>
</evidence>
<dbReference type="GO" id="GO:0003700">
    <property type="term" value="F:DNA-binding transcription factor activity"/>
    <property type="evidence" value="ECO:0007669"/>
    <property type="project" value="TreeGrafter"/>
</dbReference>
<dbReference type="GeneID" id="83624560"/>
<dbReference type="SMART" id="SM00354">
    <property type="entry name" value="HTH_LACI"/>
    <property type="match status" value="1"/>
</dbReference>
<evidence type="ECO:0000313" key="5">
    <source>
        <dbReference type="EMBL" id="UYF97307.1"/>
    </source>
</evidence>
<dbReference type="Gene3D" id="3.40.50.2300">
    <property type="match status" value="2"/>
</dbReference>
<dbReference type="AlphaFoldDB" id="A0AA46SGU4"/>
<sequence length="348" mass="37832">MASSEHRRTRKRTTIKDVAEHAGVSMSTVSYVLNDSGPVAPDRRTRVLDAVRVLEYSPNESARNLKRRSASRIGMVVPDLTNQFFAMITEGVHQAASARDVLVVLVVPGSSEQSEEAQTRLLRSQRVDGVIYLTSTGSMPEACYELARSGPVVLVDEQIPGIDLPAVVCDSRRGARQVAQHVLDKGHRDVAIIGGPEGLWTAQQRLAGYREALAGAGIDPDTVPVYYGDYQQSSGRDLAQRALAAQTRPTALICANDLMAVGAMEYCRAQGLRMPEDVSIVGFDDLPLSSLLTPRLTTVRQPARDMGYRAATVLFDLIENRTPEPMDPLPTTLQDRSSVCTISGSVNE</sequence>
<dbReference type="InterPro" id="IPR010982">
    <property type="entry name" value="Lambda_DNA-bd_dom_sf"/>
</dbReference>
<dbReference type="Pfam" id="PF00532">
    <property type="entry name" value="Peripla_BP_1"/>
    <property type="match status" value="1"/>
</dbReference>
<geneLocation type="plasmid" evidence="5 6">
    <name>pN1</name>
</geneLocation>
<evidence type="ECO:0000256" key="2">
    <source>
        <dbReference type="ARBA" id="ARBA00023125"/>
    </source>
</evidence>
<dbReference type="InterPro" id="IPR000843">
    <property type="entry name" value="HTH_LacI"/>
</dbReference>
<reference evidence="5" key="1">
    <citation type="submission" date="2022-09" db="EMBL/GenBank/DDBJ databases">
        <title>The genome sequence of Rhodococcus aetherivorans N1.</title>
        <authorList>
            <person name="Jiang W."/>
        </authorList>
    </citation>
    <scope>NUCLEOTIDE SEQUENCE</scope>
    <source>
        <strain evidence="5">N1</strain>
        <plasmid evidence="5">pN1</plasmid>
    </source>
</reference>
<accession>A0AA46SGU4</accession>
<dbReference type="Proteomes" id="UP001163947">
    <property type="component" value="Plasmid pN1"/>
</dbReference>
<evidence type="ECO:0000256" key="3">
    <source>
        <dbReference type="ARBA" id="ARBA00023163"/>
    </source>
</evidence>
<dbReference type="GO" id="GO:0000976">
    <property type="term" value="F:transcription cis-regulatory region binding"/>
    <property type="evidence" value="ECO:0007669"/>
    <property type="project" value="TreeGrafter"/>
</dbReference>
<organism evidence="5 6">
    <name type="scientific">Rhodococcus aetherivorans</name>
    <dbReference type="NCBI Taxonomy" id="191292"/>
    <lineage>
        <taxon>Bacteria</taxon>
        <taxon>Bacillati</taxon>
        <taxon>Actinomycetota</taxon>
        <taxon>Actinomycetes</taxon>
        <taxon>Mycobacteriales</taxon>
        <taxon>Nocardiaceae</taxon>
        <taxon>Rhodococcus</taxon>
    </lineage>
</organism>
<keyword evidence="5" id="KW-0614">Plasmid</keyword>
<dbReference type="SUPFAM" id="SSF47413">
    <property type="entry name" value="lambda repressor-like DNA-binding domains"/>
    <property type="match status" value="1"/>
</dbReference>
<name>A0AA46SGU4_9NOCA</name>
<keyword evidence="3" id="KW-0804">Transcription</keyword>
<dbReference type="InterPro" id="IPR028082">
    <property type="entry name" value="Peripla_BP_I"/>
</dbReference>
<dbReference type="PANTHER" id="PTHR30146">
    <property type="entry name" value="LACI-RELATED TRANSCRIPTIONAL REPRESSOR"/>
    <property type="match status" value="1"/>
</dbReference>
<dbReference type="PROSITE" id="PS00356">
    <property type="entry name" value="HTH_LACI_1"/>
    <property type="match status" value="1"/>
</dbReference>
<keyword evidence="2" id="KW-0238">DNA-binding</keyword>
<dbReference type="EMBL" id="CP106984">
    <property type="protein sequence ID" value="UYF97307.1"/>
    <property type="molecule type" value="Genomic_DNA"/>
</dbReference>
<dbReference type="Gene3D" id="1.10.260.40">
    <property type="entry name" value="lambda repressor-like DNA-binding domains"/>
    <property type="match status" value="1"/>
</dbReference>
<gene>
    <name evidence="5" type="ORF">OCS65_29065</name>
</gene>
<dbReference type="SUPFAM" id="SSF53822">
    <property type="entry name" value="Periplasmic binding protein-like I"/>
    <property type="match status" value="1"/>
</dbReference>
<dbReference type="CDD" id="cd01392">
    <property type="entry name" value="HTH_LacI"/>
    <property type="match status" value="1"/>
</dbReference>
<evidence type="ECO:0000313" key="6">
    <source>
        <dbReference type="Proteomes" id="UP001163947"/>
    </source>
</evidence>
<keyword evidence="1" id="KW-0805">Transcription regulation</keyword>
<protein>
    <submittedName>
        <fullName evidence="5">LacI family transcriptional regulator</fullName>
    </submittedName>
</protein>
<dbReference type="PRINTS" id="PR00036">
    <property type="entry name" value="HTHLACI"/>
</dbReference>
<evidence type="ECO:0000256" key="1">
    <source>
        <dbReference type="ARBA" id="ARBA00023015"/>
    </source>
</evidence>
<dbReference type="CDD" id="cd06267">
    <property type="entry name" value="PBP1_LacI_sugar_binding-like"/>
    <property type="match status" value="1"/>
</dbReference>
<dbReference type="RefSeq" id="WP_263510534.1">
    <property type="nucleotide sequence ID" value="NZ_CP106984.1"/>
</dbReference>
<dbReference type="PROSITE" id="PS50932">
    <property type="entry name" value="HTH_LACI_2"/>
    <property type="match status" value="1"/>
</dbReference>
<dbReference type="InterPro" id="IPR001761">
    <property type="entry name" value="Peripla_BP/Lac1_sug-bd_dom"/>
</dbReference>